<proteinExistence type="predicted"/>
<reference evidence="1 2" key="1">
    <citation type="submission" date="2019-05" db="EMBL/GenBank/DDBJ databases">
        <title>Another draft genome of Portunus trituberculatus and its Hox gene families provides insights of decapod evolution.</title>
        <authorList>
            <person name="Jeong J.-H."/>
            <person name="Song I."/>
            <person name="Kim S."/>
            <person name="Choi T."/>
            <person name="Kim D."/>
            <person name="Ryu S."/>
            <person name="Kim W."/>
        </authorList>
    </citation>
    <scope>NUCLEOTIDE SEQUENCE [LARGE SCALE GENOMIC DNA]</scope>
    <source>
        <tissue evidence="1">Muscle</tissue>
    </source>
</reference>
<evidence type="ECO:0000313" key="2">
    <source>
        <dbReference type="Proteomes" id="UP000324222"/>
    </source>
</evidence>
<evidence type="ECO:0000313" key="1">
    <source>
        <dbReference type="EMBL" id="MPC76868.1"/>
    </source>
</evidence>
<protein>
    <submittedName>
        <fullName evidence="1">Uncharacterized protein</fullName>
    </submittedName>
</protein>
<dbReference type="EMBL" id="VSRR010044412">
    <property type="protein sequence ID" value="MPC76868.1"/>
    <property type="molecule type" value="Genomic_DNA"/>
</dbReference>
<dbReference type="AlphaFoldDB" id="A0A5B7I7M7"/>
<name>A0A5B7I7M7_PORTR</name>
<sequence length="72" mass="7784">MFPSDQPRDSDSSTNSTCLQPHLLLKSSLRLLPTLTLSRASAISLLPDTAITSLSHCNTPPFIFKVSHYGGV</sequence>
<accession>A0A5B7I7M7</accession>
<gene>
    <name evidence="1" type="ORF">E2C01_071303</name>
</gene>
<dbReference type="Proteomes" id="UP000324222">
    <property type="component" value="Unassembled WGS sequence"/>
</dbReference>
<keyword evidence="2" id="KW-1185">Reference proteome</keyword>
<organism evidence="1 2">
    <name type="scientific">Portunus trituberculatus</name>
    <name type="common">Swimming crab</name>
    <name type="synonym">Neptunus trituberculatus</name>
    <dbReference type="NCBI Taxonomy" id="210409"/>
    <lineage>
        <taxon>Eukaryota</taxon>
        <taxon>Metazoa</taxon>
        <taxon>Ecdysozoa</taxon>
        <taxon>Arthropoda</taxon>
        <taxon>Crustacea</taxon>
        <taxon>Multicrustacea</taxon>
        <taxon>Malacostraca</taxon>
        <taxon>Eumalacostraca</taxon>
        <taxon>Eucarida</taxon>
        <taxon>Decapoda</taxon>
        <taxon>Pleocyemata</taxon>
        <taxon>Brachyura</taxon>
        <taxon>Eubrachyura</taxon>
        <taxon>Portunoidea</taxon>
        <taxon>Portunidae</taxon>
        <taxon>Portuninae</taxon>
        <taxon>Portunus</taxon>
    </lineage>
</organism>
<comment type="caution">
    <text evidence="1">The sequence shown here is derived from an EMBL/GenBank/DDBJ whole genome shotgun (WGS) entry which is preliminary data.</text>
</comment>